<organism evidence="1 2">
    <name type="scientific">Aquisalibacillus elongatus</name>
    <dbReference type="NCBI Taxonomy" id="485577"/>
    <lineage>
        <taxon>Bacteria</taxon>
        <taxon>Bacillati</taxon>
        <taxon>Bacillota</taxon>
        <taxon>Bacilli</taxon>
        <taxon>Bacillales</taxon>
        <taxon>Bacillaceae</taxon>
        <taxon>Aquisalibacillus</taxon>
    </lineage>
</organism>
<keyword evidence="2" id="KW-1185">Reference proteome</keyword>
<sequence length="73" mass="8042">MKCQINAMLLAVFVIVYLQIFSYLSGLTAFESYVGGFWNGTIGLSVAIGLAVWTRNRIVKGRACRIPSSKLVQ</sequence>
<evidence type="ECO:0000313" key="1">
    <source>
        <dbReference type="EMBL" id="RPF53933.1"/>
    </source>
</evidence>
<evidence type="ECO:0000313" key="2">
    <source>
        <dbReference type="Proteomes" id="UP000276443"/>
    </source>
</evidence>
<reference evidence="1 2" key="1">
    <citation type="submission" date="2018-11" db="EMBL/GenBank/DDBJ databases">
        <title>Genomic Encyclopedia of Type Strains, Phase IV (KMG-IV): sequencing the most valuable type-strain genomes for metagenomic binning, comparative biology and taxonomic classification.</title>
        <authorList>
            <person name="Goeker M."/>
        </authorList>
    </citation>
    <scope>NUCLEOTIDE SEQUENCE [LARGE SCALE GENOMIC DNA]</scope>
    <source>
        <strain evidence="1 2">DSM 18090</strain>
    </source>
</reference>
<proteinExistence type="predicted"/>
<accession>A0A3N5B968</accession>
<dbReference type="EMBL" id="RKRF01000008">
    <property type="protein sequence ID" value="RPF53933.1"/>
    <property type="molecule type" value="Genomic_DNA"/>
</dbReference>
<name>A0A3N5B968_9BACI</name>
<protein>
    <submittedName>
        <fullName evidence="1">Uncharacterized protein</fullName>
    </submittedName>
</protein>
<dbReference type="Proteomes" id="UP000276443">
    <property type="component" value="Unassembled WGS sequence"/>
</dbReference>
<comment type="caution">
    <text evidence="1">The sequence shown here is derived from an EMBL/GenBank/DDBJ whole genome shotgun (WGS) entry which is preliminary data.</text>
</comment>
<dbReference type="AlphaFoldDB" id="A0A3N5B968"/>
<gene>
    <name evidence="1" type="ORF">EDC24_1118</name>
</gene>
<dbReference type="RefSeq" id="WP_124220524.1">
    <property type="nucleotide sequence ID" value="NZ_RKRF01000008.1"/>
</dbReference>